<protein>
    <submittedName>
        <fullName evidence="2">LRR domain containing protein</fullName>
    </submittedName>
</protein>
<comment type="caution">
    <text evidence="2">The sequence shown here is derived from an EMBL/GenBank/DDBJ whole genome shotgun (WGS) entry which is preliminary data.</text>
</comment>
<accession>A0A2P5E5C5</accession>
<dbReference type="AlphaFoldDB" id="A0A2P5E5C5"/>
<evidence type="ECO:0000256" key="1">
    <source>
        <dbReference type="SAM" id="Phobius"/>
    </source>
</evidence>
<name>A0A2P5E5C5_PARAD</name>
<dbReference type="EMBL" id="JXTB01000001">
    <property type="protein sequence ID" value="PON80722.1"/>
    <property type="molecule type" value="Genomic_DNA"/>
</dbReference>
<keyword evidence="1" id="KW-0472">Membrane</keyword>
<sequence>ARLLSPKFISFLLFSTIRLFQNMKLYSFPLVFLSLTFSLHHLLLHIVFIACFFLPARPLCHDDERVSLLQFKESLVVNKSASHDASAYPKFSSWKVETDCC</sequence>
<keyword evidence="1" id="KW-1133">Transmembrane helix</keyword>
<keyword evidence="1" id="KW-0812">Transmembrane</keyword>
<evidence type="ECO:0000313" key="2">
    <source>
        <dbReference type="EMBL" id="PON80722.1"/>
    </source>
</evidence>
<dbReference type="Proteomes" id="UP000237105">
    <property type="component" value="Unassembled WGS sequence"/>
</dbReference>
<proteinExistence type="predicted"/>
<evidence type="ECO:0000313" key="3">
    <source>
        <dbReference type="Proteomes" id="UP000237105"/>
    </source>
</evidence>
<feature type="transmembrane region" description="Helical" evidence="1">
    <location>
        <begin position="30"/>
        <end position="55"/>
    </location>
</feature>
<organism evidence="2 3">
    <name type="scientific">Parasponia andersonii</name>
    <name type="common">Sponia andersonii</name>
    <dbReference type="NCBI Taxonomy" id="3476"/>
    <lineage>
        <taxon>Eukaryota</taxon>
        <taxon>Viridiplantae</taxon>
        <taxon>Streptophyta</taxon>
        <taxon>Embryophyta</taxon>
        <taxon>Tracheophyta</taxon>
        <taxon>Spermatophyta</taxon>
        <taxon>Magnoliopsida</taxon>
        <taxon>eudicotyledons</taxon>
        <taxon>Gunneridae</taxon>
        <taxon>Pentapetalae</taxon>
        <taxon>rosids</taxon>
        <taxon>fabids</taxon>
        <taxon>Rosales</taxon>
        <taxon>Cannabaceae</taxon>
        <taxon>Parasponia</taxon>
    </lineage>
</organism>
<reference evidence="3" key="1">
    <citation type="submission" date="2016-06" db="EMBL/GenBank/DDBJ databases">
        <title>Parallel loss of symbiosis genes in relatives of nitrogen-fixing non-legume Parasponia.</title>
        <authorList>
            <person name="Van Velzen R."/>
            <person name="Holmer R."/>
            <person name="Bu F."/>
            <person name="Rutten L."/>
            <person name="Van Zeijl A."/>
            <person name="Liu W."/>
            <person name="Santuari L."/>
            <person name="Cao Q."/>
            <person name="Sharma T."/>
            <person name="Shen D."/>
            <person name="Roswanjaya Y."/>
            <person name="Wardhani T."/>
            <person name="Kalhor M.S."/>
            <person name="Jansen J."/>
            <person name="Van den Hoogen J."/>
            <person name="Gungor B."/>
            <person name="Hartog M."/>
            <person name="Hontelez J."/>
            <person name="Verver J."/>
            <person name="Yang W.-C."/>
            <person name="Schijlen E."/>
            <person name="Repin R."/>
            <person name="Schilthuizen M."/>
            <person name="Schranz E."/>
            <person name="Heidstra R."/>
            <person name="Miyata K."/>
            <person name="Fedorova E."/>
            <person name="Kohlen W."/>
            <person name="Bisseling T."/>
            <person name="Smit S."/>
            <person name="Geurts R."/>
        </authorList>
    </citation>
    <scope>NUCLEOTIDE SEQUENCE [LARGE SCALE GENOMIC DNA]</scope>
    <source>
        <strain evidence="3">cv. WU1-14</strain>
    </source>
</reference>
<gene>
    <name evidence="2" type="ORF">PanWU01x14_002780</name>
</gene>
<keyword evidence="3" id="KW-1185">Reference proteome</keyword>
<dbReference type="OrthoDB" id="847488at2759"/>
<feature type="non-terminal residue" evidence="2">
    <location>
        <position position="1"/>
    </location>
</feature>